<evidence type="ECO:0000256" key="1">
    <source>
        <dbReference type="SAM" id="Phobius"/>
    </source>
</evidence>
<organism evidence="2 3">
    <name type="scientific">Kingella denitrificans ATCC 33394</name>
    <dbReference type="NCBI Taxonomy" id="888741"/>
    <lineage>
        <taxon>Bacteria</taxon>
        <taxon>Pseudomonadati</taxon>
        <taxon>Pseudomonadota</taxon>
        <taxon>Betaproteobacteria</taxon>
        <taxon>Neisseriales</taxon>
        <taxon>Neisseriaceae</taxon>
        <taxon>Kingella</taxon>
    </lineage>
</organism>
<feature type="transmembrane region" description="Helical" evidence="1">
    <location>
        <begin position="208"/>
        <end position="230"/>
    </location>
</feature>
<dbReference type="HOGENOM" id="CLU_104132_0_0_4"/>
<dbReference type="AlphaFoldDB" id="F0EXS2"/>
<reference evidence="2 3" key="1">
    <citation type="submission" date="2011-01" db="EMBL/GenBank/DDBJ databases">
        <authorList>
            <person name="Muzny D."/>
            <person name="Qin X."/>
            <person name="Deng J."/>
            <person name="Jiang H."/>
            <person name="Liu Y."/>
            <person name="Qu J."/>
            <person name="Song X.-Z."/>
            <person name="Zhang L."/>
            <person name="Thornton R."/>
            <person name="Coyle M."/>
            <person name="Francisco L."/>
            <person name="Jackson L."/>
            <person name="Javaid M."/>
            <person name="Korchina V."/>
            <person name="Kovar C."/>
            <person name="Mata R."/>
            <person name="Mathew T."/>
            <person name="Ngo R."/>
            <person name="Nguyen L."/>
            <person name="Nguyen N."/>
            <person name="Okwuonu G."/>
            <person name="Ongeri F."/>
            <person name="Pham C."/>
            <person name="Simmons D."/>
            <person name="Wilczek-Boney K."/>
            <person name="Hale W."/>
            <person name="Jakkamsetti A."/>
            <person name="Pham P."/>
            <person name="Ruth R."/>
            <person name="San Lucas F."/>
            <person name="Warren J."/>
            <person name="Zhang J."/>
            <person name="Zhao Z."/>
            <person name="Zhou C."/>
            <person name="Zhu D."/>
            <person name="Lee S."/>
            <person name="Bess C."/>
            <person name="Blankenburg K."/>
            <person name="Forbes L."/>
            <person name="Fu Q."/>
            <person name="Gubbala S."/>
            <person name="Hirani K."/>
            <person name="Jayaseelan J.C."/>
            <person name="Lara F."/>
            <person name="Munidasa M."/>
            <person name="Palculict T."/>
            <person name="Patil S."/>
            <person name="Pu L.-L."/>
            <person name="Saada N."/>
            <person name="Tang L."/>
            <person name="Weissenberger G."/>
            <person name="Zhu Y."/>
            <person name="Hemphill L."/>
            <person name="Shang Y."/>
            <person name="Youmans B."/>
            <person name="Ayvaz T."/>
            <person name="Ross M."/>
            <person name="Santibanez J."/>
            <person name="Aqrawi P."/>
            <person name="Gross S."/>
            <person name="Joshi V."/>
            <person name="Fowler G."/>
            <person name="Nazareth L."/>
            <person name="Reid J."/>
            <person name="Worley K."/>
            <person name="Petrosino J."/>
            <person name="Highlander S."/>
            <person name="Gibbs R."/>
        </authorList>
    </citation>
    <scope>NUCLEOTIDE SEQUENCE [LARGE SCALE GENOMIC DNA]</scope>
    <source>
        <strain evidence="2 3">ATCC 33394</strain>
    </source>
</reference>
<feature type="transmembrane region" description="Helical" evidence="1">
    <location>
        <begin position="40"/>
        <end position="57"/>
    </location>
</feature>
<evidence type="ECO:0000313" key="2">
    <source>
        <dbReference type="EMBL" id="EGC17936.1"/>
    </source>
</evidence>
<dbReference type="EMBL" id="AEWV01000013">
    <property type="protein sequence ID" value="EGC17936.1"/>
    <property type="molecule type" value="Genomic_DNA"/>
</dbReference>
<protein>
    <submittedName>
        <fullName evidence="2">Uncharacterized protein</fullName>
    </submittedName>
</protein>
<keyword evidence="1" id="KW-0812">Transmembrane</keyword>
<keyword evidence="1" id="KW-1133">Transmembrane helix</keyword>
<dbReference type="Proteomes" id="UP000004088">
    <property type="component" value="Unassembled WGS sequence"/>
</dbReference>
<keyword evidence="1" id="KW-0472">Membrane</keyword>
<dbReference type="STRING" id="888741.HMPREF9098_0747"/>
<evidence type="ECO:0000313" key="3">
    <source>
        <dbReference type="Proteomes" id="UP000004088"/>
    </source>
</evidence>
<keyword evidence="3" id="KW-1185">Reference proteome</keyword>
<accession>F0EXS2</accession>
<sequence>METWKFNRNIANVLQEIFLIGLFCLWVYSMNNGVWDWRDYFLYIVFACIIWFLYGLWQEIKIMIYALGHDEFIRLTPSEIQYCLYPGQGSVPYRWIKYLDYQVKYNKYKNAVGGIVLIEYLRPGTADLQQLKWDMWRIVPHPEDWERTIQDVFQAIAAHVPESQRYTQEEYQQLGARNKNYLQIWLEGMKRKVSEVTGIQDDKEINSLLWYLLCITVSFSYVLYQVFVIFKQ</sequence>
<proteinExistence type="predicted"/>
<feature type="transmembrane region" description="Helical" evidence="1">
    <location>
        <begin position="12"/>
        <end position="28"/>
    </location>
</feature>
<comment type="caution">
    <text evidence="2">The sequence shown here is derived from an EMBL/GenBank/DDBJ whole genome shotgun (WGS) entry which is preliminary data.</text>
</comment>
<gene>
    <name evidence="2" type="ORF">HMPREF9098_0747</name>
</gene>
<name>F0EXS2_9NEIS</name>